<dbReference type="Gene3D" id="1.10.10.10">
    <property type="entry name" value="Winged helix-like DNA-binding domain superfamily/Winged helix DNA-binding domain"/>
    <property type="match status" value="1"/>
</dbReference>
<evidence type="ECO:0000256" key="2">
    <source>
        <dbReference type="ARBA" id="ARBA00023125"/>
    </source>
</evidence>
<dbReference type="InterPro" id="IPR036388">
    <property type="entry name" value="WH-like_DNA-bd_sf"/>
</dbReference>
<protein>
    <recommendedName>
        <fullName evidence="4">HTH gntR-type domain-containing protein</fullName>
    </recommendedName>
</protein>
<name>A0A7R7HZW9_9ACTN</name>
<evidence type="ECO:0000259" key="4">
    <source>
        <dbReference type="PROSITE" id="PS50949"/>
    </source>
</evidence>
<dbReference type="SMART" id="SM00345">
    <property type="entry name" value="HTH_GNTR"/>
    <property type="match status" value="1"/>
</dbReference>
<evidence type="ECO:0000313" key="6">
    <source>
        <dbReference type="Proteomes" id="UP000611640"/>
    </source>
</evidence>
<gene>
    <name evidence="5" type="ORF">Athai_49660</name>
</gene>
<evidence type="ECO:0000313" key="5">
    <source>
        <dbReference type="EMBL" id="BCJ37463.1"/>
    </source>
</evidence>
<dbReference type="Proteomes" id="UP000611640">
    <property type="component" value="Chromosome"/>
</dbReference>
<keyword evidence="6" id="KW-1185">Reference proteome</keyword>
<dbReference type="InterPro" id="IPR050679">
    <property type="entry name" value="Bact_HTH_transcr_reg"/>
</dbReference>
<dbReference type="InterPro" id="IPR036390">
    <property type="entry name" value="WH_DNA-bd_sf"/>
</dbReference>
<dbReference type="PANTHER" id="PTHR44846">
    <property type="entry name" value="MANNOSYL-D-GLYCERATE TRANSPORT/METABOLISM SYSTEM REPRESSOR MNGR-RELATED"/>
    <property type="match status" value="1"/>
</dbReference>
<proteinExistence type="predicted"/>
<dbReference type="GO" id="GO:0003677">
    <property type="term" value="F:DNA binding"/>
    <property type="evidence" value="ECO:0007669"/>
    <property type="project" value="UniProtKB-KW"/>
</dbReference>
<sequence length="80" mass="8583">MVDFSGVDPDRVEPLYEQVAEVLRAAIKAGEVQPGYRLPSESGIVQASGVSRLTARRAVQLLVSEGLVTVVQGRGTFVKK</sequence>
<reference evidence="5 6" key="1">
    <citation type="submission" date="2020-08" db="EMBL/GenBank/DDBJ databases">
        <title>Whole genome shotgun sequence of Actinocatenispora thailandica NBRC 105041.</title>
        <authorList>
            <person name="Komaki H."/>
            <person name="Tamura T."/>
        </authorList>
    </citation>
    <scope>NUCLEOTIDE SEQUENCE [LARGE SCALE GENOMIC DNA]</scope>
    <source>
        <strain evidence="5 6">NBRC 105041</strain>
    </source>
</reference>
<accession>A0A7R7HZW9</accession>
<dbReference type="PANTHER" id="PTHR44846:SF1">
    <property type="entry name" value="MANNOSYL-D-GLYCERATE TRANSPORT_METABOLISM SYSTEM REPRESSOR MNGR-RELATED"/>
    <property type="match status" value="1"/>
</dbReference>
<keyword evidence="1" id="KW-0805">Transcription regulation</keyword>
<evidence type="ECO:0000256" key="1">
    <source>
        <dbReference type="ARBA" id="ARBA00023015"/>
    </source>
</evidence>
<keyword evidence="3" id="KW-0804">Transcription</keyword>
<dbReference type="RefSeq" id="WP_203963669.1">
    <property type="nucleotide sequence ID" value="NZ_AP023355.1"/>
</dbReference>
<dbReference type="EMBL" id="AP023355">
    <property type="protein sequence ID" value="BCJ37463.1"/>
    <property type="molecule type" value="Genomic_DNA"/>
</dbReference>
<dbReference type="AlphaFoldDB" id="A0A7R7HZW9"/>
<dbReference type="GO" id="GO:0003700">
    <property type="term" value="F:DNA-binding transcription factor activity"/>
    <property type="evidence" value="ECO:0007669"/>
    <property type="project" value="InterPro"/>
</dbReference>
<dbReference type="Pfam" id="PF00392">
    <property type="entry name" value="GntR"/>
    <property type="match status" value="1"/>
</dbReference>
<dbReference type="InterPro" id="IPR000524">
    <property type="entry name" value="Tscrpt_reg_HTH_GntR"/>
</dbReference>
<feature type="domain" description="HTH gntR-type" evidence="4">
    <location>
        <begin position="13"/>
        <end position="80"/>
    </location>
</feature>
<dbReference type="KEGG" id="atl:Athai_49660"/>
<dbReference type="PRINTS" id="PR00035">
    <property type="entry name" value="HTHGNTR"/>
</dbReference>
<dbReference type="SUPFAM" id="SSF46785">
    <property type="entry name" value="Winged helix' DNA-binding domain"/>
    <property type="match status" value="1"/>
</dbReference>
<dbReference type="GO" id="GO:0045892">
    <property type="term" value="P:negative regulation of DNA-templated transcription"/>
    <property type="evidence" value="ECO:0007669"/>
    <property type="project" value="TreeGrafter"/>
</dbReference>
<evidence type="ECO:0000256" key="3">
    <source>
        <dbReference type="ARBA" id="ARBA00023163"/>
    </source>
</evidence>
<keyword evidence="2" id="KW-0238">DNA-binding</keyword>
<organism evidence="5 6">
    <name type="scientific">Actinocatenispora thailandica</name>
    <dbReference type="NCBI Taxonomy" id="227318"/>
    <lineage>
        <taxon>Bacteria</taxon>
        <taxon>Bacillati</taxon>
        <taxon>Actinomycetota</taxon>
        <taxon>Actinomycetes</taxon>
        <taxon>Micromonosporales</taxon>
        <taxon>Micromonosporaceae</taxon>
        <taxon>Actinocatenispora</taxon>
    </lineage>
</organism>
<dbReference type="CDD" id="cd07377">
    <property type="entry name" value="WHTH_GntR"/>
    <property type="match status" value="1"/>
</dbReference>
<dbReference type="PROSITE" id="PS50949">
    <property type="entry name" value="HTH_GNTR"/>
    <property type="match status" value="1"/>
</dbReference>